<evidence type="ECO:0000313" key="3">
    <source>
        <dbReference type="Proteomes" id="UP001153954"/>
    </source>
</evidence>
<organism evidence="2 3">
    <name type="scientific">Euphydryas editha</name>
    <name type="common">Edith's checkerspot</name>
    <dbReference type="NCBI Taxonomy" id="104508"/>
    <lineage>
        <taxon>Eukaryota</taxon>
        <taxon>Metazoa</taxon>
        <taxon>Ecdysozoa</taxon>
        <taxon>Arthropoda</taxon>
        <taxon>Hexapoda</taxon>
        <taxon>Insecta</taxon>
        <taxon>Pterygota</taxon>
        <taxon>Neoptera</taxon>
        <taxon>Endopterygota</taxon>
        <taxon>Lepidoptera</taxon>
        <taxon>Glossata</taxon>
        <taxon>Ditrysia</taxon>
        <taxon>Papilionoidea</taxon>
        <taxon>Nymphalidae</taxon>
        <taxon>Nymphalinae</taxon>
        <taxon>Euphydryas</taxon>
    </lineage>
</organism>
<evidence type="ECO:0000313" key="2">
    <source>
        <dbReference type="EMBL" id="CAH2105285.1"/>
    </source>
</evidence>
<dbReference type="EMBL" id="CAKOGL010000028">
    <property type="protein sequence ID" value="CAH2105285.1"/>
    <property type="molecule type" value="Genomic_DNA"/>
</dbReference>
<gene>
    <name evidence="2" type="ORF">EEDITHA_LOCUS19565</name>
</gene>
<keyword evidence="3" id="KW-1185">Reference proteome</keyword>
<feature type="chain" id="PRO_5043549738" evidence="1">
    <location>
        <begin position="31"/>
        <end position="87"/>
    </location>
</feature>
<protein>
    <submittedName>
        <fullName evidence="2">Uncharacterized protein</fullName>
    </submittedName>
</protein>
<proteinExistence type="predicted"/>
<accession>A0AAU9V4Z8</accession>
<dbReference type="Proteomes" id="UP001153954">
    <property type="component" value="Unassembled WGS sequence"/>
</dbReference>
<feature type="signal peptide" evidence="1">
    <location>
        <begin position="1"/>
        <end position="30"/>
    </location>
</feature>
<comment type="caution">
    <text evidence="2">The sequence shown here is derived from an EMBL/GenBank/DDBJ whole genome shotgun (WGS) entry which is preliminary data.</text>
</comment>
<dbReference type="AlphaFoldDB" id="A0AAU9V4Z8"/>
<evidence type="ECO:0000256" key="1">
    <source>
        <dbReference type="SAM" id="SignalP"/>
    </source>
</evidence>
<reference evidence="2" key="1">
    <citation type="submission" date="2022-03" db="EMBL/GenBank/DDBJ databases">
        <authorList>
            <person name="Tunstrom K."/>
        </authorList>
    </citation>
    <scope>NUCLEOTIDE SEQUENCE</scope>
</reference>
<sequence length="87" mass="9935">MTFWPSSASSLTVRAVLTIIMCATSHLASGQEREEPHKYTIDELISTQFEHKDSNDLGMDPCKAGMKKINMLYLLKIFTHDFDLNDR</sequence>
<name>A0AAU9V4Z8_EUPED</name>
<keyword evidence="1" id="KW-0732">Signal</keyword>